<comment type="similarity">
    <text evidence="1 6">Belongs to the bacterial solute-binding protein 9 family.</text>
</comment>
<reference evidence="8" key="1">
    <citation type="journal article" date="2021" name="PeerJ">
        <title>Extensive microbial diversity within the chicken gut microbiome revealed by metagenomics and culture.</title>
        <authorList>
            <person name="Gilroy R."/>
            <person name="Ravi A."/>
            <person name="Getino M."/>
            <person name="Pursley I."/>
            <person name="Horton D.L."/>
            <person name="Alikhan N.F."/>
            <person name="Baker D."/>
            <person name="Gharbi K."/>
            <person name="Hall N."/>
            <person name="Watson M."/>
            <person name="Adriaenssens E.M."/>
            <person name="Foster-Nyarko E."/>
            <person name="Jarju S."/>
            <person name="Secka A."/>
            <person name="Antonio M."/>
            <person name="Oren A."/>
            <person name="Chaudhuri R.R."/>
            <person name="La Ragione R."/>
            <person name="Hildebrand F."/>
            <person name="Pallen M.J."/>
        </authorList>
    </citation>
    <scope>NUCLEOTIDE SEQUENCE</scope>
    <source>
        <strain evidence="8">CHK160-9182</strain>
    </source>
</reference>
<evidence type="ECO:0000256" key="7">
    <source>
        <dbReference type="SAM" id="SignalP"/>
    </source>
</evidence>
<evidence type="ECO:0000313" key="9">
    <source>
        <dbReference type="Proteomes" id="UP000823934"/>
    </source>
</evidence>
<dbReference type="GO" id="GO:0007155">
    <property type="term" value="P:cell adhesion"/>
    <property type="evidence" value="ECO:0007669"/>
    <property type="project" value="InterPro"/>
</dbReference>
<protein>
    <recommendedName>
        <fullName evidence="2">High-affinity zinc uptake system protein ZnuA</fullName>
    </recommendedName>
</protein>
<feature type="chain" id="PRO_5038604513" description="High-affinity zinc uptake system protein ZnuA" evidence="7">
    <location>
        <begin position="22"/>
        <end position="121"/>
    </location>
</feature>
<keyword evidence="5" id="KW-0864">Zinc transport</keyword>
<comment type="caution">
    <text evidence="8">The sequence shown here is derived from an EMBL/GenBank/DDBJ whole genome shotgun (WGS) entry which is preliminary data.</text>
</comment>
<keyword evidence="5" id="KW-0862">Zinc</keyword>
<dbReference type="GO" id="GO:0046872">
    <property type="term" value="F:metal ion binding"/>
    <property type="evidence" value="ECO:0007669"/>
    <property type="project" value="InterPro"/>
</dbReference>
<name>A0A9D1Q4F4_9GAMM</name>
<dbReference type="PRINTS" id="PR00690">
    <property type="entry name" value="ADHESNFAMILY"/>
</dbReference>
<evidence type="ECO:0000256" key="5">
    <source>
        <dbReference type="ARBA" id="ARBA00022906"/>
    </source>
</evidence>
<dbReference type="Gene3D" id="3.40.50.1980">
    <property type="entry name" value="Nitrogenase molybdenum iron protein domain"/>
    <property type="match status" value="1"/>
</dbReference>
<accession>A0A9D1Q4F4</accession>
<organism evidence="8 9">
    <name type="scientific">Candidatus Ignatzschineria merdigallinarum</name>
    <dbReference type="NCBI Taxonomy" id="2838621"/>
    <lineage>
        <taxon>Bacteria</taxon>
        <taxon>Pseudomonadati</taxon>
        <taxon>Pseudomonadota</taxon>
        <taxon>Gammaproteobacteria</taxon>
        <taxon>Cardiobacteriales</taxon>
        <taxon>Ignatzschineriaceae</taxon>
        <taxon>Ignatzschineria</taxon>
    </lineage>
</organism>
<evidence type="ECO:0000256" key="1">
    <source>
        <dbReference type="ARBA" id="ARBA00011028"/>
    </source>
</evidence>
<dbReference type="PRINTS" id="PR00691">
    <property type="entry name" value="ADHESINB"/>
</dbReference>
<dbReference type="InterPro" id="IPR006128">
    <property type="entry name" value="Lipoprotein_PsaA-like"/>
</dbReference>
<evidence type="ECO:0000256" key="3">
    <source>
        <dbReference type="ARBA" id="ARBA00022448"/>
    </source>
</evidence>
<keyword evidence="3 6" id="KW-0813">Transport</keyword>
<evidence type="ECO:0000313" key="8">
    <source>
        <dbReference type="EMBL" id="HIW05976.1"/>
    </source>
</evidence>
<feature type="non-terminal residue" evidence="8">
    <location>
        <position position="121"/>
    </location>
</feature>
<dbReference type="Proteomes" id="UP000823934">
    <property type="component" value="Unassembled WGS sequence"/>
</dbReference>
<dbReference type="Pfam" id="PF01297">
    <property type="entry name" value="ZnuA"/>
    <property type="match status" value="1"/>
</dbReference>
<dbReference type="InterPro" id="IPR006127">
    <property type="entry name" value="ZnuA-like"/>
</dbReference>
<sequence length="121" mass="13282">MKRLLLAAISSLALIAPISFAEPLKVITSFSILEDLAENIGKDKVTVESIIQRDQDAHSFEPTPKDILKIQNADVVILNGADFDNWLARILTANKYEGVIINAGQNVPLLAYGDHGHDHDH</sequence>
<reference evidence="8" key="2">
    <citation type="submission" date="2021-04" db="EMBL/GenBank/DDBJ databases">
        <authorList>
            <person name="Gilroy R."/>
        </authorList>
    </citation>
    <scope>NUCLEOTIDE SEQUENCE</scope>
    <source>
        <strain evidence="8">CHK160-9182</strain>
    </source>
</reference>
<dbReference type="SUPFAM" id="SSF53807">
    <property type="entry name" value="Helical backbone' metal receptor"/>
    <property type="match status" value="1"/>
</dbReference>
<dbReference type="InterPro" id="IPR050492">
    <property type="entry name" value="Bact_metal-bind_prot9"/>
</dbReference>
<dbReference type="GO" id="GO:0006829">
    <property type="term" value="P:zinc ion transport"/>
    <property type="evidence" value="ECO:0007669"/>
    <property type="project" value="UniProtKB-KW"/>
</dbReference>
<evidence type="ECO:0000256" key="2">
    <source>
        <dbReference type="ARBA" id="ARBA00015915"/>
    </source>
</evidence>
<evidence type="ECO:0000256" key="4">
    <source>
        <dbReference type="ARBA" id="ARBA00022729"/>
    </source>
</evidence>
<dbReference type="AlphaFoldDB" id="A0A9D1Q4F4"/>
<feature type="signal peptide" evidence="7">
    <location>
        <begin position="1"/>
        <end position="21"/>
    </location>
</feature>
<dbReference type="PANTHER" id="PTHR42953">
    <property type="entry name" value="HIGH-AFFINITY ZINC UPTAKE SYSTEM PROTEIN ZNUA-RELATED"/>
    <property type="match status" value="1"/>
</dbReference>
<dbReference type="PANTHER" id="PTHR42953:SF3">
    <property type="entry name" value="HIGH-AFFINITY ZINC UPTAKE SYSTEM PROTEIN ZNUA"/>
    <property type="match status" value="1"/>
</dbReference>
<keyword evidence="5" id="KW-0406">Ion transport</keyword>
<proteinExistence type="inferred from homology"/>
<keyword evidence="4 7" id="KW-0732">Signal</keyword>
<gene>
    <name evidence="8" type="ORF">H9889_01425</name>
</gene>
<dbReference type="InterPro" id="IPR006129">
    <property type="entry name" value="AdhesinB"/>
</dbReference>
<evidence type="ECO:0000256" key="6">
    <source>
        <dbReference type="RuleBase" id="RU003512"/>
    </source>
</evidence>
<dbReference type="EMBL" id="DXHP01000035">
    <property type="protein sequence ID" value="HIW05976.1"/>
    <property type="molecule type" value="Genomic_DNA"/>
</dbReference>